<reference evidence="2" key="1">
    <citation type="submission" date="2017-12" db="EMBL/GenBank/DDBJ databases">
        <authorList>
            <person name="Diaz M."/>
        </authorList>
    </citation>
    <scope>NUCLEOTIDE SEQUENCE [LARGE SCALE GENOMIC DNA]</scope>
    <source>
        <strain evidence="2">FI11154</strain>
    </source>
</reference>
<protein>
    <submittedName>
        <fullName evidence="1">Uncharacterized protein</fullName>
    </submittedName>
</protein>
<proteinExistence type="predicted"/>
<dbReference type="Proteomes" id="UP000246073">
    <property type="component" value="Unassembled WGS sequence"/>
</dbReference>
<evidence type="ECO:0000313" key="1">
    <source>
        <dbReference type="EMBL" id="SPL62691.1"/>
    </source>
</evidence>
<sequence>MGVQQGFKPCELSGRVRAGPGLQSYLEKSGQRFIVTGDRECT</sequence>
<dbReference type="EMBL" id="OOFM01000003">
    <property type="protein sequence ID" value="SPL62691.1"/>
    <property type="molecule type" value="Genomic_DNA"/>
</dbReference>
<accession>A0A2P9HF18</accession>
<name>A0A2P9HF18_9HYPH</name>
<dbReference type="AlphaFoldDB" id="A0A2P9HF18"/>
<organism evidence="1 2">
    <name type="scientific">Ochrobactrum soli</name>
    <dbReference type="NCBI Taxonomy" id="2448455"/>
    <lineage>
        <taxon>Bacteria</taxon>
        <taxon>Pseudomonadati</taxon>
        <taxon>Pseudomonadota</taxon>
        <taxon>Alphaproteobacteria</taxon>
        <taxon>Hyphomicrobiales</taxon>
        <taxon>Brucellaceae</taxon>
        <taxon>Brucella/Ochrobactrum group</taxon>
        <taxon>Ochrobactrum</taxon>
    </lineage>
</organism>
<evidence type="ECO:0000313" key="2">
    <source>
        <dbReference type="Proteomes" id="UP000246073"/>
    </source>
</evidence>
<gene>
    <name evidence="1" type="ORF">OHAE_5298</name>
</gene>